<dbReference type="AlphaFoldDB" id="A0A095A2R0"/>
<proteinExistence type="predicted"/>
<name>A0A095A2R0_SCHHA</name>
<sequence length="72" mass="8581">MGDGGDNFKTNREKHEHFRKKKRNKEKKVSGRTFEFFHQLLIEFPMNLFAELLFQCNELLLCSECLIQSICN</sequence>
<accession>A0A095A2R0</accession>
<protein>
    <submittedName>
        <fullName evidence="2">Uncharacterized protein</fullName>
    </submittedName>
</protein>
<feature type="region of interest" description="Disordered" evidence="1">
    <location>
        <begin position="1"/>
        <end position="26"/>
    </location>
</feature>
<dbReference type="EMBL" id="KL251976">
    <property type="protein sequence ID" value="KGB41590.1"/>
    <property type="molecule type" value="Genomic_DNA"/>
</dbReference>
<evidence type="ECO:0000313" key="2">
    <source>
        <dbReference type="EMBL" id="KGB41590.1"/>
    </source>
</evidence>
<gene>
    <name evidence="2" type="ORF">MS3_10119</name>
</gene>
<feature type="compositionally biased region" description="Basic residues" evidence="1">
    <location>
        <begin position="17"/>
        <end position="26"/>
    </location>
</feature>
<evidence type="ECO:0000256" key="1">
    <source>
        <dbReference type="SAM" id="MobiDB-lite"/>
    </source>
</evidence>
<reference evidence="2" key="1">
    <citation type="journal article" date="2012" name="Nat. Genet.">
        <title>Whole-genome sequence of Schistosoma haematobium.</title>
        <authorList>
            <person name="Young N.D."/>
            <person name="Jex A.R."/>
            <person name="Li B."/>
            <person name="Liu S."/>
            <person name="Yang L."/>
            <person name="Xiong Z."/>
            <person name="Li Y."/>
            <person name="Cantacessi C."/>
            <person name="Hall R.S."/>
            <person name="Xu X."/>
            <person name="Chen F."/>
            <person name="Wu X."/>
            <person name="Zerlotini A."/>
            <person name="Oliveira G."/>
            <person name="Hofmann A."/>
            <person name="Zhang G."/>
            <person name="Fang X."/>
            <person name="Kang Y."/>
            <person name="Campbell B.E."/>
            <person name="Loukas A."/>
            <person name="Ranganathan S."/>
            <person name="Rollinson D."/>
            <person name="Rinaldi G."/>
            <person name="Brindley P.J."/>
            <person name="Yang H."/>
            <person name="Wang J."/>
            <person name="Wang J."/>
            <person name="Gasser R.B."/>
        </authorList>
    </citation>
    <scope>NUCLEOTIDE SEQUENCE [LARGE SCALE GENOMIC DNA]</scope>
</reference>
<organism evidence="2">
    <name type="scientific">Schistosoma haematobium</name>
    <name type="common">Blood fluke</name>
    <dbReference type="NCBI Taxonomy" id="6185"/>
    <lineage>
        <taxon>Eukaryota</taxon>
        <taxon>Metazoa</taxon>
        <taxon>Spiralia</taxon>
        <taxon>Lophotrochozoa</taxon>
        <taxon>Platyhelminthes</taxon>
        <taxon>Trematoda</taxon>
        <taxon>Digenea</taxon>
        <taxon>Strigeidida</taxon>
        <taxon>Schistosomatoidea</taxon>
        <taxon>Schistosomatidae</taxon>
        <taxon>Schistosoma</taxon>
    </lineage>
</organism>